<feature type="region of interest" description="Disordered" evidence="1">
    <location>
        <begin position="35"/>
        <end position="62"/>
    </location>
</feature>
<comment type="caution">
    <text evidence="2">The sequence shown here is derived from an EMBL/GenBank/DDBJ whole genome shotgun (WGS) entry which is preliminary data.</text>
</comment>
<evidence type="ECO:0000313" key="3">
    <source>
        <dbReference type="Proteomes" id="UP000288429"/>
    </source>
</evidence>
<feature type="compositionally biased region" description="Basic residues" evidence="1">
    <location>
        <begin position="272"/>
        <end position="282"/>
    </location>
</feature>
<evidence type="ECO:0000313" key="2">
    <source>
        <dbReference type="EMBL" id="RSM18962.1"/>
    </source>
</evidence>
<keyword evidence="3" id="KW-1185">Reference proteome</keyword>
<dbReference type="AlphaFoldDB" id="A0A428UXH2"/>
<gene>
    <name evidence="2" type="ORF">CDV31_002285</name>
</gene>
<dbReference type="Proteomes" id="UP000288429">
    <property type="component" value="Unassembled WGS sequence"/>
</dbReference>
<name>A0A428UXH2_9HYPO</name>
<proteinExistence type="predicted"/>
<evidence type="ECO:0000256" key="1">
    <source>
        <dbReference type="SAM" id="MobiDB-lite"/>
    </source>
</evidence>
<dbReference type="EMBL" id="NIZV01000017">
    <property type="protein sequence ID" value="RSM18962.1"/>
    <property type="molecule type" value="Genomic_DNA"/>
</dbReference>
<feature type="region of interest" description="Disordered" evidence="1">
    <location>
        <begin position="255"/>
        <end position="282"/>
    </location>
</feature>
<protein>
    <submittedName>
        <fullName evidence="2">Uncharacterized protein</fullName>
    </submittedName>
</protein>
<organism evidence="2 3">
    <name type="scientific">Fusarium ambrosium</name>
    <dbReference type="NCBI Taxonomy" id="131363"/>
    <lineage>
        <taxon>Eukaryota</taxon>
        <taxon>Fungi</taxon>
        <taxon>Dikarya</taxon>
        <taxon>Ascomycota</taxon>
        <taxon>Pezizomycotina</taxon>
        <taxon>Sordariomycetes</taxon>
        <taxon>Hypocreomycetidae</taxon>
        <taxon>Hypocreales</taxon>
        <taxon>Nectriaceae</taxon>
        <taxon>Fusarium</taxon>
        <taxon>Fusarium solani species complex</taxon>
    </lineage>
</organism>
<reference evidence="2 3" key="1">
    <citation type="submission" date="2017-06" db="EMBL/GenBank/DDBJ databases">
        <title>Cmopartive genomic analysis of Ambrosia Fusariam Clade fungi.</title>
        <authorList>
            <person name="Stajich J.E."/>
            <person name="Carrillo J."/>
            <person name="Kijimoto T."/>
            <person name="Eskalen A."/>
            <person name="O'Donnell K."/>
            <person name="Kasson M."/>
        </authorList>
    </citation>
    <scope>NUCLEOTIDE SEQUENCE [LARGE SCALE GENOMIC DNA]</scope>
    <source>
        <strain evidence="2 3">NRRL 20438</strain>
    </source>
</reference>
<accession>A0A428UXH2</accession>
<sequence>MSASSGKRKLADPDELQRHLDDLVGSGAVVLGDGKRLRMRDDGLPEVTDSPQSPVATPDPDSRKRLLSVISYLQSTSSPKCVPWCDALASLCELRDENSEGSSQLDIRAWKICDTAGAKTLDDIAYMDALRGEIMGWGSERWKLSGYKVFEFPQRACSLLGIRGPDDYDEKAWDNGLADQVLDKDMEAYTLIHRCFDHLLKAERGLAHNKSLECIQADKYLTRLQNLASIKELKGFVENKRLLILERKAKTAQRIQEGRSAPLKKQVMFKKPTPKKKTSFSH</sequence>